<proteinExistence type="predicted"/>
<sequence>MTKVTKITAKQKIQRQIQMLDVVQVTIEQKMFNLLKYWLQDRNFKKVNDHINGTWFYVVGIGLRNVWSRFSQHYFALRLLSTRYQFFNFQTGKWPCRLESFKYEF</sequence>
<reference evidence="2 3" key="2">
    <citation type="submission" date="2024-07" db="EMBL/GenBank/DDBJ databases">
        <authorList>
            <person name="Akdeniz Z."/>
        </authorList>
    </citation>
    <scope>NUCLEOTIDE SEQUENCE [LARGE SCALE GENOMIC DNA]</scope>
</reference>
<evidence type="ECO:0000313" key="3">
    <source>
        <dbReference type="Proteomes" id="UP001642409"/>
    </source>
</evidence>
<gene>
    <name evidence="2" type="ORF">HINF_LOCUS24798</name>
    <name evidence="1" type="ORF">HINF_LOCUS29947</name>
</gene>
<dbReference type="EMBL" id="CAXDID020000073">
    <property type="protein sequence ID" value="CAL6015410.1"/>
    <property type="molecule type" value="Genomic_DNA"/>
</dbReference>
<dbReference type="Proteomes" id="UP001642409">
    <property type="component" value="Unassembled WGS sequence"/>
</dbReference>
<evidence type="ECO:0000313" key="1">
    <source>
        <dbReference type="EMBL" id="CAI9942302.1"/>
    </source>
</evidence>
<evidence type="ECO:0000313" key="2">
    <source>
        <dbReference type="EMBL" id="CAL6015410.1"/>
    </source>
</evidence>
<reference evidence="1" key="1">
    <citation type="submission" date="2023-06" db="EMBL/GenBank/DDBJ databases">
        <authorList>
            <person name="Kurt Z."/>
        </authorList>
    </citation>
    <scope>NUCLEOTIDE SEQUENCE</scope>
</reference>
<protein>
    <submittedName>
        <fullName evidence="2">Hypothetical_protein</fullName>
    </submittedName>
</protein>
<organism evidence="1">
    <name type="scientific">Hexamita inflata</name>
    <dbReference type="NCBI Taxonomy" id="28002"/>
    <lineage>
        <taxon>Eukaryota</taxon>
        <taxon>Metamonada</taxon>
        <taxon>Diplomonadida</taxon>
        <taxon>Hexamitidae</taxon>
        <taxon>Hexamitinae</taxon>
        <taxon>Hexamita</taxon>
    </lineage>
</organism>
<dbReference type="EMBL" id="CATOUU010000699">
    <property type="protein sequence ID" value="CAI9942302.1"/>
    <property type="molecule type" value="Genomic_DNA"/>
</dbReference>
<accession>A0AA86PWF6</accession>
<dbReference type="AlphaFoldDB" id="A0AA86PWF6"/>
<comment type="caution">
    <text evidence="1">The sequence shown here is derived from an EMBL/GenBank/DDBJ whole genome shotgun (WGS) entry which is preliminary data.</text>
</comment>
<name>A0AA86PWF6_9EUKA</name>
<keyword evidence="3" id="KW-1185">Reference proteome</keyword>